<proteinExistence type="predicted"/>
<protein>
    <submittedName>
        <fullName evidence="1">Uncharacterized protein</fullName>
    </submittedName>
</protein>
<gene>
    <name evidence="1" type="ORF">Vadar_025200</name>
</gene>
<accession>A0ACB7ZMM7</accession>
<sequence>MRKRRRSQLLEADQQGVGKLIQDFSILERDWNSFNSSKPRPLRRMSSADSSNAILKTLQLLSNSPRSLMSSLQIRGRSDAAREEIIRDRKAAIESGKLKGRRLFEAEESETEVGFGEREEICSVSSYGNEVKGSCGRSKQDQVVSGSGYHVRCCSGSSLSDEKVERGEVVVVGGGGGGGEKVVGLNVEEVKRCEVGVKGKGGEMWMILGGWFSIVLMIFALGIIYMSCIIGGYGDEDEVMLVPT</sequence>
<dbReference type="EMBL" id="CM037159">
    <property type="protein sequence ID" value="KAH7866800.1"/>
    <property type="molecule type" value="Genomic_DNA"/>
</dbReference>
<reference evidence="1 2" key="1">
    <citation type="journal article" date="2021" name="Hortic Res">
        <title>High-quality reference genome and annotation aids understanding of berry development for evergreen blueberry (Vaccinium darrowii).</title>
        <authorList>
            <person name="Yu J."/>
            <person name="Hulse-Kemp A.M."/>
            <person name="Babiker E."/>
            <person name="Staton M."/>
        </authorList>
    </citation>
    <scope>NUCLEOTIDE SEQUENCE [LARGE SCALE GENOMIC DNA]</scope>
    <source>
        <strain evidence="2">cv. NJ 8807/NJ 8810</strain>
        <tissue evidence="1">Young leaf</tissue>
    </source>
</reference>
<dbReference type="Proteomes" id="UP000828048">
    <property type="component" value="Chromosome 9"/>
</dbReference>
<evidence type="ECO:0000313" key="2">
    <source>
        <dbReference type="Proteomes" id="UP000828048"/>
    </source>
</evidence>
<organism evidence="1 2">
    <name type="scientific">Vaccinium darrowii</name>
    <dbReference type="NCBI Taxonomy" id="229202"/>
    <lineage>
        <taxon>Eukaryota</taxon>
        <taxon>Viridiplantae</taxon>
        <taxon>Streptophyta</taxon>
        <taxon>Embryophyta</taxon>
        <taxon>Tracheophyta</taxon>
        <taxon>Spermatophyta</taxon>
        <taxon>Magnoliopsida</taxon>
        <taxon>eudicotyledons</taxon>
        <taxon>Gunneridae</taxon>
        <taxon>Pentapetalae</taxon>
        <taxon>asterids</taxon>
        <taxon>Ericales</taxon>
        <taxon>Ericaceae</taxon>
        <taxon>Vaccinioideae</taxon>
        <taxon>Vaccinieae</taxon>
        <taxon>Vaccinium</taxon>
    </lineage>
</organism>
<evidence type="ECO:0000313" key="1">
    <source>
        <dbReference type="EMBL" id="KAH7866800.1"/>
    </source>
</evidence>
<comment type="caution">
    <text evidence="1">The sequence shown here is derived from an EMBL/GenBank/DDBJ whole genome shotgun (WGS) entry which is preliminary data.</text>
</comment>
<name>A0ACB7ZMM7_9ERIC</name>
<keyword evidence="2" id="KW-1185">Reference proteome</keyword>